<dbReference type="InterPro" id="IPR000304">
    <property type="entry name" value="Pyrroline-COOH_reductase"/>
</dbReference>
<dbReference type="Pfam" id="PF14748">
    <property type="entry name" value="P5CR_dimer"/>
    <property type="match status" value="1"/>
</dbReference>
<dbReference type="OrthoDB" id="9805754at2"/>
<accession>A6TR68</accession>
<dbReference type="PANTHER" id="PTHR11645:SF0">
    <property type="entry name" value="PYRROLINE-5-CARBOXYLATE REDUCTASE 3"/>
    <property type="match status" value="1"/>
</dbReference>
<dbReference type="PROSITE" id="PS00521">
    <property type="entry name" value="P5CR"/>
    <property type="match status" value="1"/>
</dbReference>
<dbReference type="GO" id="GO:0004735">
    <property type="term" value="F:pyrroline-5-carboxylate reductase activity"/>
    <property type="evidence" value="ECO:0007669"/>
    <property type="project" value="UniProtKB-UniRule"/>
</dbReference>
<keyword evidence="6 9" id="KW-0521">NADP</keyword>
<keyword evidence="16" id="KW-1185">Reference proteome</keyword>
<comment type="similarity">
    <text evidence="2 9 12">Belongs to the pyrroline-5-carboxylate reductase family.</text>
</comment>
<dbReference type="InterPro" id="IPR036291">
    <property type="entry name" value="NAD(P)-bd_dom_sf"/>
</dbReference>
<dbReference type="FunFam" id="1.10.3730.10:FF:000001">
    <property type="entry name" value="Pyrroline-5-carboxylate reductase"/>
    <property type="match status" value="1"/>
</dbReference>
<keyword evidence="7 9" id="KW-0560">Oxidoreductase</keyword>
<feature type="domain" description="Pyrroline-5-carboxylate reductase dimerisation" evidence="14">
    <location>
        <begin position="168"/>
        <end position="271"/>
    </location>
</feature>
<dbReference type="eggNOG" id="COG0345">
    <property type="taxonomic scope" value="Bacteria"/>
</dbReference>
<dbReference type="Proteomes" id="UP000001572">
    <property type="component" value="Chromosome"/>
</dbReference>
<dbReference type="EC" id="1.5.1.2" evidence="9 10"/>
<feature type="domain" description="Pyrroline-5-carboxylate reductase catalytic N-terminal" evidence="13">
    <location>
        <begin position="4"/>
        <end position="104"/>
    </location>
</feature>
<dbReference type="RefSeq" id="WP_012063661.1">
    <property type="nucleotide sequence ID" value="NC_009633.1"/>
</dbReference>
<dbReference type="Gene3D" id="1.10.3730.10">
    <property type="entry name" value="ProC C-terminal domain-like"/>
    <property type="match status" value="1"/>
</dbReference>
<feature type="binding site" evidence="11">
    <location>
        <position position="62"/>
    </location>
    <ligand>
        <name>NADPH</name>
        <dbReference type="ChEBI" id="CHEBI:57783"/>
    </ligand>
</feature>
<evidence type="ECO:0000256" key="1">
    <source>
        <dbReference type="ARBA" id="ARBA00004496"/>
    </source>
</evidence>
<dbReference type="KEGG" id="amt:Amet_2533"/>
<dbReference type="PIRSF" id="PIRSF000193">
    <property type="entry name" value="Pyrrol-5-carb_rd"/>
    <property type="match status" value="1"/>
</dbReference>
<evidence type="ECO:0000259" key="13">
    <source>
        <dbReference type="Pfam" id="PF03807"/>
    </source>
</evidence>
<protein>
    <recommendedName>
        <fullName evidence="9 10">Pyrroline-5-carboxylate reductase</fullName>
        <shortName evidence="9">P5C reductase</shortName>
        <shortName evidence="9">P5CR</shortName>
        <ecNumber evidence="9 10">1.5.1.2</ecNumber>
    </recommendedName>
    <alternativeName>
        <fullName evidence="9">PCA reductase</fullName>
    </alternativeName>
</protein>
<dbReference type="InterPro" id="IPR008927">
    <property type="entry name" value="6-PGluconate_DH-like_C_sf"/>
</dbReference>
<name>A6TR68_ALKMQ</name>
<dbReference type="NCBIfam" id="TIGR00112">
    <property type="entry name" value="proC"/>
    <property type="match status" value="1"/>
</dbReference>
<comment type="catalytic activity">
    <reaction evidence="9">
        <text>L-proline + NAD(+) = (S)-1-pyrroline-5-carboxylate + NADH + 2 H(+)</text>
        <dbReference type="Rhea" id="RHEA:14105"/>
        <dbReference type="ChEBI" id="CHEBI:15378"/>
        <dbReference type="ChEBI" id="CHEBI:17388"/>
        <dbReference type="ChEBI" id="CHEBI:57540"/>
        <dbReference type="ChEBI" id="CHEBI:57945"/>
        <dbReference type="ChEBI" id="CHEBI:60039"/>
        <dbReference type="EC" id="1.5.1.2"/>
    </reaction>
</comment>
<feature type="binding site" evidence="11">
    <location>
        <begin position="8"/>
        <end position="13"/>
    </location>
    <ligand>
        <name>NADP(+)</name>
        <dbReference type="ChEBI" id="CHEBI:58349"/>
    </ligand>
</feature>
<evidence type="ECO:0000256" key="7">
    <source>
        <dbReference type="ARBA" id="ARBA00023002"/>
    </source>
</evidence>
<proteinExistence type="inferred from homology"/>
<keyword evidence="5 9" id="KW-0641">Proline biosynthesis</keyword>
<dbReference type="SUPFAM" id="SSF51735">
    <property type="entry name" value="NAD(P)-binding Rossmann-fold domains"/>
    <property type="match status" value="1"/>
</dbReference>
<organism evidence="15 16">
    <name type="scientific">Alkaliphilus metalliredigens (strain QYMF)</name>
    <dbReference type="NCBI Taxonomy" id="293826"/>
    <lineage>
        <taxon>Bacteria</taxon>
        <taxon>Bacillati</taxon>
        <taxon>Bacillota</taxon>
        <taxon>Clostridia</taxon>
        <taxon>Peptostreptococcales</taxon>
        <taxon>Natronincolaceae</taxon>
        <taxon>Alkaliphilus</taxon>
    </lineage>
</organism>
<evidence type="ECO:0000256" key="3">
    <source>
        <dbReference type="ARBA" id="ARBA00022490"/>
    </source>
</evidence>
<dbReference type="GO" id="GO:0005737">
    <property type="term" value="C:cytoplasm"/>
    <property type="evidence" value="ECO:0007669"/>
    <property type="project" value="UniProtKB-SubCell"/>
</dbReference>
<evidence type="ECO:0000256" key="11">
    <source>
        <dbReference type="PIRSR" id="PIRSR000193-1"/>
    </source>
</evidence>
<evidence type="ECO:0000256" key="10">
    <source>
        <dbReference type="NCBIfam" id="TIGR00112"/>
    </source>
</evidence>
<comment type="subcellular location">
    <subcellularLocation>
        <location evidence="1 9">Cytoplasm</location>
    </subcellularLocation>
</comment>
<comment type="catalytic activity">
    <reaction evidence="9 12">
        <text>L-proline + NADP(+) = (S)-1-pyrroline-5-carboxylate + NADPH + 2 H(+)</text>
        <dbReference type="Rhea" id="RHEA:14109"/>
        <dbReference type="ChEBI" id="CHEBI:15378"/>
        <dbReference type="ChEBI" id="CHEBI:17388"/>
        <dbReference type="ChEBI" id="CHEBI:57783"/>
        <dbReference type="ChEBI" id="CHEBI:58349"/>
        <dbReference type="ChEBI" id="CHEBI:60039"/>
        <dbReference type="EC" id="1.5.1.2"/>
    </reaction>
</comment>
<evidence type="ECO:0000313" key="16">
    <source>
        <dbReference type="Proteomes" id="UP000001572"/>
    </source>
</evidence>
<dbReference type="SUPFAM" id="SSF48179">
    <property type="entry name" value="6-phosphogluconate dehydrogenase C-terminal domain-like"/>
    <property type="match status" value="1"/>
</dbReference>
<dbReference type="UniPathway" id="UPA00098">
    <property type="reaction ID" value="UER00361"/>
</dbReference>
<dbReference type="STRING" id="293826.Amet_2533"/>
<dbReference type="InterPro" id="IPR029036">
    <property type="entry name" value="P5CR_dimer"/>
</dbReference>
<dbReference type="HAMAP" id="MF_01925">
    <property type="entry name" value="P5C_reductase"/>
    <property type="match status" value="1"/>
</dbReference>
<evidence type="ECO:0000313" key="15">
    <source>
        <dbReference type="EMBL" id="ABR48686.1"/>
    </source>
</evidence>
<dbReference type="GO" id="GO:0055129">
    <property type="term" value="P:L-proline biosynthetic process"/>
    <property type="evidence" value="ECO:0007669"/>
    <property type="project" value="UniProtKB-UniRule"/>
</dbReference>
<reference evidence="16" key="1">
    <citation type="journal article" date="2016" name="Genome Announc.">
        <title>Complete genome sequence of Alkaliphilus metalliredigens strain QYMF, an alkaliphilic and metal-reducing bacterium isolated from borax-contaminated leachate ponds.</title>
        <authorList>
            <person name="Hwang C."/>
            <person name="Copeland A."/>
            <person name="Lucas S."/>
            <person name="Lapidus A."/>
            <person name="Barry K."/>
            <person name="Detter J.C."/>
            <person name="Glavina Del Rio T."/>
            <person name="Hammon N."/>
            <person name="Israni S."/>
            <person name="Dalin E."/>
            <person name="Tice H."/>
            <person name="Pitluck S."/>
            <person name="Chertkov O."/>
            <person name="Brettin T."/>
            <person name="Bruce D."/>
            <person name="Han C."/>
            <person name="Schmutz J."/>
            <person name="Larimer F."/>
            <person name="Land M.L."/>
            <person name="Hauser L."/>
            <person name="Kyrpides N."/>
            <person name="Mikhailova N."/>
            <person name="Ye Q."/>
            <person name="Zhou J."/>
            <person name="Richardson P."/>
            <person name="Fields M.W."/>
        </authorList>
    </citation>
    <scope>NUCLEOTIDE SEQUENCE [LARGE SCALE GENOMIC DNA]</scope>
    <source>
        <strain evidence="16">QYMF</strain>
    </source>
</reference>
<evidence type="ECO:0000256" key="12">
    <source>
        <dbReference type="RuleBase" id="RU003903"/>
    </source>
</evidence>
<dbReference type="EMBL" id="CP000724">
    <property type="protein sequence ID" value="ABR48686.1"/>
    <property type="molecule type" value="Genomic_DNA"/>
</dbReference>
<dbReference type="HOGENOM" id="CLU_042344_3_1_9"/>
<evidence type="ECO:0000256" key="5">
    <source>
        <dbReference type="ARBA" id="ARBA00022650"/>
    </source>
</evidence>
<dbReference type="AlphaFoldDB" id="A6TR68"/>
<comment type="pathway">
    <text evidence="9 12">Amino-acid biosynthesis; L-proline biosynthesis; L-proline from L-glutamate 5-semialdehyde: step 1/1.</text>
</comment>
<dbReference type="InterPro" id="IPR028939">
    <property type="entry name" value="P5C_Rdtase_cat_N"/>
</dbReference>
<sequence length="281" mass="30573">MKQRIGFIGTGNMATAIVQGLVKDYVGMENYISVNNRPTTQDKMSKAESLHKKFNVNLEASNLDIVKKSKIIFLTVKPNIYPKVLEEIREFITSEHVIVSVAAGVSIALIEGFFDKPVKVIRTMPNTPVFVGEGMTAVTPNNYVTDDELRTVVEIFSSMGEVEIIGEGIMDAIPAISGSSPAYVYTFIEALADGGVSLGIPRDKAYKFAAQAVYGAAKMVLESNEHPGVLKDQVCSPAGSTIEALYVLEKNGFRGTIIEAMKACTHRAKELGLSEHKTHIE</sequence>
<evidence type="ECO:0000256" key="8">
    <source>
        <dbReference type="ARBA" id="ARBA00058118"/>
    </source>
</evidence>
<evidence type="ECO:0000256" key="2">
    <source>
        <dbReference type="ARBA" id="ARBA00005525"/>
    </source>
</evidence>
<evidence type="ECO:0000256" key="6">
    <source>
        <dbReference type="ARBA" id="ARBA00022857"/>
    </source>
</evidence>
<dbReference type="FunFam" id="3.40.50.720:FF:000190">
    <property type="entry name" value="Pyrroline-5-carboxylate reductase"/>
    <property type="match status" value="1"/>
</dbReference>
<comment type="function">
    <text evidence="8 9">Catalyzes the reduction of 1-pyrroline-5-carboxylate (PCA) to L-proline.</text>
</comment>
<keyword evidence="3 9" id="KW-0963">Cytoplasm</keyword>
<dbReference type="Gene3D" id="3.40.50.720">
    <property type="entry name" value="NAD(P)-binding Rossmann-like Domain"/>
    <property type="match status" value="1"/>
</dbReference>
<evidence type="ECO:0000256" key="4">
    <source>
        <dbReference type="ARBA" id="ARBA00022605"/>
    </source>
</evidence>
<evidence type="ECO:0000256" key="9">
    <source>
        <dbReference type="HAMAP-Rule" id="MF_01925"/>
    </source>
</evidence>
<keyword evidence="4 9" id="KW-0028">Amino-acid biosynthesis</keyword>
<dbReference type="PANTHER" id="PTHR11645">
    <property type="entry name" value="PYRROLINE-5-CARBOXYLATE REDUCTASE"/>
    <property type="match status" value="1"/>
</dbReference>
<dbReference type="Pfam" id="PF03807">
    <property type="entry name" value="F420_oxidored"/>
    <property type="match status" value="1"/>
</dbReference>
<evidence type="ECO:0000259" key="14">
    <source>
        <dbReference type="Pfam" id="PF14748"/>
    </source>
</evidence>
<dbReference type="InterPro" id="IPR053790">
    <property type="entry name" value="P5CR-like_CS"/>
</dbReference>
<gene>
    <name evidence="9" type="primary">proC</name>
    <name evidence="15" type="ordered locus">Amet_2533</name>
</gene>